<keyword evidence="3" id="KW-1185">Reference proteome</keyword>
<keyword evidence="1" id="KW-0472">Membrane</keyword>
<name>M9RLM8_9RHOB</name>
<dbReference type="HOGENOM" id="CLU_172326_1_1_5"/>
<keyword evidence="1 2" id="KW-0812">Transmembrane</keyword>
<dbReference type="OrthoDB" id="163792at2"/>
<dbReference type="eggNOG" id="COG4298">
    <property type="taxonomic scope" value="Bacteria"/>
</dbReference>
<dbReference type="EMBL" id="CP003742">
    <property type="protein sequence ID" value="AGI73082.1"/>
    <property type="molecule type" value="Genomic_DNA"/>
</dbReference>
<organism evidence="2 3">
    <name type="scientific">Octadecabacter arcticus 238</name>
    <dbReference type="NCBI Taxonomy" id="391616"/>
    <lineage>
        <taxon>Bacteria</taxon>
        <taxon>Pseudomonadati</taxon>
        <taxon>Pseudomonadota</taxon>
        <taxon>Alphaproteobacteria</taxon>
        <taxon>Rhodobacterales</taxon>
        <taxon>Roseobacteraceae</taxon>
        <taxon>Octadecabacter</taxon>
    </lineage>
</organism>
<feature type="transmembrane region" description="Helical" evidence="1">
    <location>
        <begin position="12"/>
        <end position="32"/>
    </location>
</feature>
<dbReference type="Proteomes" id="UP000004688">
    <property type="component" value="Chromosome"/>
</dbReference>
<protein>
    <submittedName>
        <fullName evidence="2">Putative transmembrane protein</fullName>
    </submittedName>
</protein>
<sequence length="96" mass="10716">MTNPNRNDNGLIILFNAAGVVIAYGMLALSLYMSPDVPLSTKGYWGIGILLLTLSLVNFVKLRFDVRLSEDRVTRLEEARNERILSEYVGGDDPKD</sequence>
<proteinExistence type="predicted"/>
<accession>M9RLM8</accession>
<dbReference type="RefSeq" id="WP_015496107.1">
    <property type="nucleotide sequence ID" value="NC_020908.1"/>
</dbReference>
<feature type="transmembrane region" description="Helical" evidence="1">
    <location>
        <begin position="44"/>
        <end position="62"/>
    </location>
</feature>
<evidence type="ECO:0000313" key="3">
    <source>
        <dbReference type="Proteomes" id="UP000004688"/>
    </source>
</evidence>
<reference evidence="2 3" key="1">
    <citation type="journal article" date="2013" name="PLoS ONE">
        <title>Poles Apart: Arctic and Antarctic Octadecabacter strains Share High Genome Plasticity and a New Type of Xanthorhodopsin.</title>
        <authorList>
            <person name="Vollmers J."/>
            <person name="Voget S."/>
            <person name="Dietrich S."/>
            <person name="Gollnow K."/>
            <person name="Smits M."/>
            <person name="Meyer K."/>
            <person name="Brinkhoff T."/>
            <person name="Simon M."/>
            <person name="Daniel R."/>
        </authorList>
    </citation>
    <scope>NUCLEOTIDE SEQUENCE [LARGE SCALE GENOMIC DNA]</scope>
    <source>
        <strain evidence="2 3">238</strain>
    </source>
</reference>
<evidence type="ECO:0000256" key="1">
    <source>
        <dbReference type="SAM" id="Phobius"/>
    </source>
</evidence>
<keyword evidence="1" id="KW-1133">Transmembrane helix</keyword>
<evidence type="ECO:0000313" key="2">
    <source>
        <dbReference type="EMBL" id="AGI73082.1"/>
    </source>
</evidence>
<dbReference type="STRING" id="391616.OA238_c30770"/>
<gene>
    <name evidence="2" type="ORF">OA238_c30770</name>
</gene>
<dbReference type="KEGG" id="oar:OA238_c30770"/>
<dbReference type="AlphaFoldDB" id="M9RLM8"/>